<evidence type="ECO:0000256" key="1">
    <source>
        <dbReference type="SAM" id="MobiDB-lite"/>
    </source>
</evidence>
<proteinExistence type="predicted"/>
<dbReference type="Proteomes" id="UP001597111">
    <property type="component" value="Unassembled WGS sequence"/>
</dbReference>
<evidence type="ECO:0000313" key="2">
    <source>
        <dbReference type="EMBL" id="MFD1527340.1"/>
    </source>
</evidence>
<feature type="compositionally biased region" description="Acidic residues" evidence="1">
    <location>
        <begin position="196"/>
        <end position="205"/>
    </location>
</feature>
<evidence type="ECO:0000313" key="3">
    <source>
        <dbReference type="Proteomes" id="UP001597111"/>
    </source>
</evidence>
<gene>
    <name evidence="2" type="ORF">ACFR9S_13725</name>
</gene>
<dbReference type="RefSeq" id="WP_379818892.1">
    <property type="nucleotide sequence ID" value="NZ_JBHUDH010000183.1"/>
</dbReference>
<protein>
    <submittedName>
        <fullName evidence="2">Uncharacterized protein</fullName>
    </submittedName>
</protein>
<keyword evidence="3" id="KW-1185">Reference proteome</keyword>
<feature type="region of interest" description="Disordered" evidence="1">
    <location>
        <begin position="134"/>
        <end position="205"/>
    </location>
</feature>
<dbReference type="AlphaFoldDB" id="A0ABD6B9R0"/>
<sequence>MVVGAVDGTVDSDTVTETLQRASTVADRPYEALNEQYDGGSLREAHAEYFTQAPLDPEAFNEEQRVRLLGTAFADEALDLATFLSDREVAVDAIRVEAFGAPESEEFLVQFVPDDGEQAESTDSAEQWVAGTNASAETAAGGERESDSGEDTADAPSHESALAADDGADGGAGADDESESEAGSGAHDRDRTAEDGTGDEAGDEAVEAGSLELPVLLDAVAEGIQDRLVGTFDTDPEDLVSVERGNELLVRPDHPAYAGGVLRYRIQVGSDGTVEFGVNIYGGSEAEKEQMRAVVRENEAGIEEELEYEIADGYDGFAASRQFATLDQVAAAEIVDEFDRLVRFFHSRVMRA</sequence>
<name>A0ABD6B9R0_9EURY</name>
<reference evidence="2 3" key="1">
    <citation type="journal article" date="2019" name="Int. J. Syst. Evol. Microbiol.">
        <title>The Global Catalogue of Microorganisms (GCM) 10K type strain sequencing project: providing services to taxonomists for standard genome sequencing and annotation.</title>
        <authorList>
            <consortium name="The Broad Institute Genomics Platform"/>
            <consortium name="The Broad Institute Genome Sequencing Center for Infectious Disease"/>
            <person name="Wu L."/>
            <person name="Ma J."/>
        </authorList>
    </citation>
    <scope>NUCLEOTIDE SEQUENCE [LARGE SCALE GENOMIC DNA]</scope>
    <source>
        <strain evidence="2 3">CGMCC 1.12285</strain>
    </source>
</reference>
<accession>A0ABD6B9R0</accession>
<comment type="caution">
    <text evidence="2">The sequence shown here is derived from an EMBL/GenBank/DDBJ whole genome shotgun (WGS) entry which is preliminary data.</text>
</comment>
<organism evidence="2 3">
    <name type="scientific">Halolamina salina</name>
    <dbReference type="NCBI Taxonomy" id="1220023"/>
    <lineage>
        <taxon>Archaea</taxon>
        <taxon>Methanobacteriati</taxon>
        <taxon>Methanobacteriota</taxon>
        <taxon>Stenosarchaea group</taxon>
        <taxon>Halobacteria</taxon>
        <taxon>Halobacteriales</taxon>
        <taxon>Haloferacaceae</taxon>
    </lineage>
</organism>
<dbReference type="EMBL" id="JBHUDH010000183">
    <property type="protein sequence ID" value="MFD1527340.1"/>
    <property type="molecule type" value="Genomic_DNA"/>
</dbReference>